<dbReference type="InterPro" id="IPR040844">
    <property type="entry name" value="PDE4_UCR"/>
</dbReference>
<dbReference type="Pfam" id="PF18100">
    <property type="entry name" value="PDE4_UCR"/>
    <property type="match status" value="1"/>
</dbReference>
<comment type="cofactor">
    <cofactor evidence="8">
        <name>a divalent metal cation</name>
        <dbReference type="ChEBI" id="CHEBI:60240"/>
    </cofactor>
    <text evidence="8">Binds 2 divalent metal cations per subunit. Site 1 may preferentially bind zinc ions, while site 2 has a preference for magnesium and/or manganese ions.</text>
</comment>
<feature type="binding site" evidence="6">
    <location>
        <position position="517"/>
    </location>
    <ligand>
        <name>AMP</name>
        <dbReference type="ChEBI" id="CHEBI:456215"/>
    </ligand>
</feature>
<feature type="coiled-coil region" evidence="9">
    <location>
        <begin position="544"/>
        <end position="583"/>
    </location>
</feature>
<feature type="compositionally biased region" description="Basic and acidic residues" evidence="10">
    <location>
        <begin position="623"/>
        <end position="634"/>
    </location>
</feature>
<keyword evidence="4" id="KW-0114">cAMP</keyword>
<feature type="region of interest" description="Disordered" evidence="10">
    <location>
        <begin position="685"/>
        <end position="726"/>
    </location>
</feature>
<evidence type="ECO:0000256" key="7">
    <source>
        <dbReference type="PIRSR" id="PIRSR623088-3"/>
    </source>
</evidence>
<dbReference type="InterPro" id="IPR036971">
    <property type="entry name" value="PDEase_catalytic_dom_sf"/>
</dbReference>
<dbReference type="PROSITE" id="PS51845">
    <property type="entry name" value="PDEASE_I_2"/>
    <property type="match status" value="1"/>
</dbReference>
<dbReference type="PRINTS" id="PR00387">
    <property type="entry name" value="PDIESTERASE1"/>
</dbReference>
<dbReference type="OrthoDB" id="189220at2759"/>
<evidence type="ECO:0000313" key="12">
    <source>
        <dbReference type="EMBL" id="KAF7638655.1"/>
    </source>
</evidence>
<feature type="compositionally biased region" description="Low complexity" evidence="10">
    <location>
        <begin position="177"/>
        <end position="191"/>
    </location>
</feature>
<feature type="binding site" evidence="6">
    <location>
        <position position="466"/>
    </location>
    <ligand>
        <name>AMP</name>
        <dbReference type="ChEBI" id="CHEBI:456215"/>
    </ligand>
</feature>
<evidence type="ECO:0000256" key="8">
    <source>
        <dbReference type="RuleBase" id="RU363067"/>
    </source>
</evidence>
<evidence type="ECO:0000256" key="4">
    <source>
        <dbReference type="ARBA" id="ARBA00023149"/>
    </source>
</evidence>
<dbReference type="PANTHER" id="PTHR11347">
    <property type="entry name" value="CYCLIC NUCLEOTIDE PHOSPHODIESTERASE"/>
    <property type="match status" value="1"/>
</dbReference>
<keyword evidence="9" id="KW-0175">Coiled coil</keyword>
<dbReference type="Proteomes" id="UP000605970">
    <property type="component" value="Unassembled WGS sequence"/>
</dbReference>
<feature type="active site" description="Proton donor" evidence="5">
    <location>
        <position position="309"/>
    </location>
</feature>
<proteinExistence type="inferred from homology"/>
<evidence type="ECO:0000256" key="1">
    <source>
        <dbReference type="ARBA" id="ARBA00007648"/>
    </source>
</evidence>
<feature type="region of interest" description="Disordered" evidence="10">
    <location>
        <begin position="164"/>
        <end position="191"/>
    </location>
</feature>
<dbReference type="GO" id="GO:0007165">
    <property type="term" value="P:signal transduction"/>
    <property type="evidence" value="ECO:0007669"/>
    <property type="project" value="InterPro"/>
</dbReference>
<evidence type="ECO:0000259" key="11">
    <source>
        <dbReference type="PROSITE" id="PS51845"/>
    </source>
</evidence>
<sequence length="1159" mass="133362">MSKIEQILVQFFKKFCPFYYESNKYNNNNKRHNDSFDIVTPFAQLLSSLHNVRSNLITIAQIPQENQQQRHGGGRRSGGQTSLLVWPLGASPLPETVQQCGQETLEELDWCLEQLETIQVYRSVTEMASSKFRKLLNRELTHFAESSKSGPQISRFLLNTYMEQEETQDEGQKMEQKPSTSSIPSKSLSSSIVTIPEHSSLFNKAKTAAMSRISGVQRFRTSQFGLHHGCPPEFGINCKKEIEVYMQRINEWGLNIFKIHELSKQHSLTCVTYTLLRERKMLFKFEIPANILVNYLLHLEHHYRNNPYHNQIHGADVAQSMSVLISSPALDGVFSDLEILAAIFASAIHDVDHPGFTNQYLINTQSELAIMYNDESVLEQHHLAVAFKLLQDKDCDFLQGLTKKQRQSFRKMVIEMVLATDMSKHMSLLADLKTMVEAKKVSGTDTLLDKYQDRIQVLRSAIHLSDLSNPAKPIDLYRQWNERILEEYWRQGDREKQLGLEVSPMCDRGNVTVEKSQVGFIDYIVHPLFETWAELVHPDANSILDQLEENRQWYLARMEEEEEKEIEKEGERLINEEEEEENKQIIIIKEKPPLPQHKERLQLYFLMDNRYNQQKNNGSGGNYDRRSHSSHYNDNRGGGGRNNYNCGNRGINGYEGVNGGRNNYDGGNRGSNGYGGSGGGGGRYLGNSNGYNDRKRSGGDYDGGGRDFQPRQPKQNYQPKQEEEHPIRPLEIDIEATVEGKEGKFNYKNISDKKVTAIKRLIITGKVERSEPIRNEMALFVGTMGLFFNKANVYNSGPVSLNDTKTIDKMKSLTAALFSCCELLQIGIKQLNLLELPGSLDRISELHVIININSNLDFGSTGMKKLFVWLHGKAKKGPKKMWIEIRDQEFARLFVHTLRIKFVKCTFIMVMIGNGIFTRNHSINSEEEEKEIDSEDDIGLSLTYKPYFEDKKVDDKRINIKKFIRSRHMRTSTTSSDGGFLDLISRELRQKDFVPINFTQNVLTNKSSSLFEKEEEKLKNEDDNINSNVNKFIEGWDEDEQNNEINKNLIGNGHSNNIFDDYLKIIQNPLSLFNEKLNLSELARKLNVNFEFREDEGSFVFSQPNSKHIIIFNQQLYFNKDGQQIEGIRISLHKNERLYREGHLWPIEKWLGMVTLEGV</sequence>
<dbReference type="CDD" id="cd00077">
    <property type="entry name" value="HDc"/>
    <property type="match status" value="1"/>
</dbReference>
<dbReference type="SUPFAM" id="SSF109604">
    <property type="entry name" value="HD-domain/PDEase-like"/>
    <property type="match status" value="1"/>
</dbReference>
<dbReference type="PROSITE" id="PS00126">
    <property type="entry name" value="PDEASE_I_1"/>
    <property type="match status" value="1"/>
</dbReference>
<keyword evidence="2 7" id="KW-0479">Metal-binding</keyword>
<feature type="binding site" evidence="6">
    <location>
        <position position="350"/>
    </location>
    <ligand>
        <name>AMP</name>
        <dbReference type="ChEBI" id="CHEBI:456215"/>
    </ligand>
</feature>
<evidence type="ECO:0000256" key="3">
    <source>
        <dbReference type="ARBA" id="ARBA00022801"/>
    </source>
</evidence>
<feature type="binding site" evidence="7">
    <location>
        <position position="313"/>
    </location>
    <ligand>
        <name>Zn(2+)</name>
        <dbReference type="ChEBI" id="CHEBI:29105"/>
        <label>1</label>
    </ligand>
</feature>
<dbReference type="FunFam" id="1.10.1300.10:FF:000001">
    <property type="entry name" value="Phosphodiesterase"/>
    <property type="match status" value="1"/>
</dbReference>
<feature type="binding site" evidence="6">
    <location>
        <begin position="309"/>
        <end position="313"/>
    </location>
    <ligand>
        <name>AMP</name>
        <dbReference type="ChEBI" id="CHEBI:456215"/>
    </ligand>
</feature>
<evidence type="ECO:0000256" key="9">
    <source>
        <dbReference type="SAM" id="Coils"/>
    </source>
</evidence>
<feature type="domain" description="PDEase" evidence="11">
    <location>
        <begin position="230"/>
        <end position="561"/>
    </location>
</feature>
<organism evidence="12 13">
    <name type="scientific">Meloidogyne graminicola</name>
    <dbReference type="NCBI Taxonomy" id="189291"/>
    <lineage>
        <taxon>Eukaryota</taxon>
        <taxon>Metazoa</taxon>
        <taxon>Ecdysozoa</taxon>
        <taxon>Nematoda</taxon>
        <taxon>Chromadorea</taxon>
        <taxon>Rhabditida</taxon>
        <taxon>Tylenchina</taxon>
        <taxon>Tylenchomorpha</taxon>
        <taxon>Tylenchoidea</taxon>
        <taxon>Meloidogynidae</taxon>
        <taxon>Meloidogyninae</taxon>
        <taxon>Meloidogyne</taxon>
    </lineage>
</organism>
<evidence type="ECO:0000256" key="6">
    <source>
        <dbReference type="PIRSR" id="PIRSR623088-2"/>
    </source>
</evidence>
<dbReference type="Gene3D" id="1.10.1300.10">
    <property type="entry name" value="3'5'-cyclic nucleotide phosphodiesterase, catalytic domain"/>
    <property type="match status" value="1"/>
</dbReference>
<dbReference type="Pfam" id="PF00233">
    <property type="entry name" value="PDEase_I"/>
    <property type="match status" value="1"/>
</dbReference>
<dbReference type="AlphaFoldDB" id="A0A8S9ZZU3"/>
<dbReference type="GO" id="GO:0004114">
    <property type="term" value="F:3',5'-cyclic-nucleotide phosphodiesterase activity"/>
    <property type="evidence" value="ECO:0007669"/>
    <property type="project" value="InterPro"/>
</dbReference>
<feature type="binding site" evidence="7">
    <location>
        <position position="349"/>
    </location>
    <ligand>
        <name>Zn(2+)</name>
        <dbReference type="ChEBI" id="CHEBI:29105"/>
        <label>1</label>
    </ligand>
</feature>
<dbReference type="EC" id="3.1.4.-" evidence="8"/>
<gene>
    <name evidence="12" type="ORF">Mgra_00002034</name>
</gene>
<feature type="region of interest" description="Disordered" evidence="10">
    <location>
        <begin position="612"/>
        <end position="647"/>
    </location>
</feature>
<keyword evidence="13" id="KW-1185">Reference proteome</keyword>
<protein>
    <recommendedName>
        <fullName evidence="8">Phosphodiesterase</fullName>
        <ecNumber evidence="8">3.1.4.-</ecNumber>
    </recommendedName>
</protein>
<feature type="binding site" evidence="7">
    <location>
        <position position="350"/>
    </location>
    <ligand>
        <name>Zn(2+)</name>
        <dbReference type="ChEBI" id="CHEBI:29105"/>
        <label>1</label>
    </ligand>
</feature>
<evidence type="ECO:0000256" key="2">
    <source>
        <dbReference type="ARBA" id="ARBA00022723"/>
    </source>
</evidence>
<feature type="binding site" evidence="7">
    <location>
        <position position="350"/>
    </location>
    <ligand>
        <name>Zn(2+)</name>
        <dbReference type="ChEBI" id="CHEBI:29105"/>
        <label>2</label>
    </ligand>
</feature>
<keyword evidence="3 8" id="KW-0378">Hydrolase</keyword>
<reference evidence="12" key="1">
    <citation type="journal article" date="2020" name="Ecol. Evol.">
        <title>Genome structure and content of the rice root-knot nematode (Meloidogyne graminicola).</title>
        <authorList>
            <person name="Phan N.T."/>
            <person name="Danchin E.G.J."/>
            <person name="Klopp C."/>
            <person name="Perfus-Barbeoch L."/>
            <person name="Kozlowski D.K."/>
            <person name="Koutsovoulos G.D."/>
            <person name="Lopez-Roques C."/>
            <person name="Bouchez O."/>
            <person name="Zahm M."/>
            <person name="Besnard G."/>
            <person name="Bellafiore S."/>
        </authorList>
    </citation>
    <scope>NUCLEOTIDE SEQUENCE</scope>
    <source>
        <strain evidence="12">VN-18</strain>
    </source>
</reference>
<comment type="caution">
    <text evidence="12">The sequence shown here is derived from an EMBL/GenBank/DDBJ whole genome shotgun (WGS) entry which is preliminary data.</text>
</comment>
<dbReference type="InterPro" id="IPR023088">
    <property type="entry name" value="PDEase"/>
</dbReference>
<evidence type="ECO:0000256" key="5">
    <source>
        <dbReference type="PIRSR" id="PIRSR623088-1"/>
    </source>
</evidence>
<accession>A0A8S9ZZU3</accession>
<dbReference type="EMBL" id="JABEBT010000011">
    <property type="protein sequence ID" value="KAF7638655.1"/>
    <property type="molecule type" value="Genomic_DNA"/>
</dbReference>
<dbReference type="InterPro" id="IPR003607">
    <property type="entry name" value="HD/PDEase_dom"/>
</dbReference>
<dbReference type="InterPro" id="IPR023174">
    <property type="entry name" value="PDEase_CS"/>
</dbReference>
<feature type="binding site" evidence="7">
    <location>
        <position position="466"/>
    </location>
    <ligand>
        <name>Zn(2+)</name>
        <dbReference type="ChEBI" id="CHEBI:29105"/>
        <label>1</label>
    </ligand>
</feature>
<evidence type="ECO:0000256" key="10">
    <source>
        <dbReference type="SAM" id="MobiDB-lite"/>
    </source>
</evidence>
<feature type="compositionally biased region" description="Basic and acidic residues" evidence="10">
    <location>
        <begin position="692"/>
        <end position="709"/>
    </location>
</feature>
<name>A0A8S9ZZU3_9BILA</name>
<evidence type="ECO:0000313" key="13">
    <source>
        <dbReference type="Proteomes" id="UP000605970"/>
    </source>
</evidence>
<dbReference type="InterPro" id="IPR002073">
    <property type="entry name" value="PDEase_catalytic_dom"/>
</dbReference>
<comment type="similarity">
    <text evidence="1 8">Belongs to the cyclic nucleotide phosphodiesterase family.</text>
</comment>
<dbReference type="GO" id="GO:0046872">
    <property type="term" value="F:metal ion binding"/>
    <property type="evidence" value="ECO:0007669"/>
    <property type="project" value="UniProtKB-KW"/>
</dbReference>